<dbReference type="InterPro" id="IPR004792">
    <property type="entry name" value="BaiN-like"/>
</dbReference>
<accession>A0A3B0U2B3</accession>
<evidence type="ECO:0000313" key="6">
    <source>
        <dbReference type="EMBL" id="VAW25191.1"/>
    </source>
</evidence>
<sequence>MISTPLNHRKPRFFVSFLSMEKRSLINMKKFIIIGGGAAGFFAAINAAEMNPELEVLILEGSKNVLQKVKVSGGGRCNVTNACFTPNELVEFYPRGKKELLGPFHQFMTGDTMEWFENRGIPLKIEEDNRVFPESNSSQTIIDCFLDSAKNVGVNIKTSSRVETIEKSGEKFVVKTASENFIADYLLIATGSNAKVWSMIENFGHTIAEPVPSLFTFNIVDERLKDIPGISVLNASVKILNSKLTEQGPLLITHWGLSGPAILKLSAWGALELYQKKYQFEIEVNWLSEKFETVLNELKLVKKNQSKKIVLLRSVFSEIPKRLWLKLVFAAKIPKNSQWAQLNNQQLENLAGQLTKCKFKVDGKSTFKDEFVTAGGIDLKEINFKRFESKLHKNLFFAGEILNIDAITGGFNFQNTWTGGWIVANSVGSL</sequence>
<protein>
    <recommendedName>
        <fullName evidence="7">NAD(FAD)-utilizing dehydrogenases</fullName>
    </recommendedName>
</protein>
<dbReference type="EMBL" id="UOER01000335">
    <property type="protein sequence ID" value="VAW25191.1"/>
    <property type="molecule type" value="Genomic_DNA"/>
</dbReference>
<keyword evidence="2" id="KW-0285">Flavoprotein</keyword>
<dbReference type="Gene3D" id="3.50.50.60">
    <property type="entry name" value="FAD/NAD(P)-binding domain"/>
    <property type="match status" value="1"/>
</dbReference>
<feature type="domain" description="RsdA/BaiN/AoA(So)-like Rossmann fold-like" evidence="4">
    <location>
        <begin position="30"/>
        <end position="425"/>
    </location>
</feature>
<dbReference type="InterPro" id="IPR023166">
    <property type="entry name" value="BaiN-like_dom_sf"/>
</dbReference>
<organism evidence="6">
    <name type="scientific">hydrothermal vent metagenome</name>
    <dbReference type="NCBI Taxonomy" id="652676"/>
    <lineage>
        <taxon>unclassified sequences</taxon>
        <taxon>metagenomes</taxon>
        <taxon>ecological metagenomes</taxon>
    </lineage>
</organism>
<name>A0A3B0U2B3_9ZZZZ</name>
<dbReference type="Gene3D" id="1.10.8.260">
    <property type="entry name" value="HI0933 insert domain-like"/>
    <property type="match status" value="1"/>
</dbReference>
<dbReference type="PANTHER" id="PTHR42887">
    <property type="entry name" value="OS12G0638800 PROTEIN"/>
    <property type="match status" value="1"/>
</dbReference>
<evidence type="ECO:0000259" key="5">
    <source>
        <dbReference type="Pfam" id="PF22780"/>
    </source>
</evidence>
<dbReference type="AlphaFoldDB" id="A0A3B0U2B3"/>
<evidence type="ECO:0000256" key="3">
    <source>
        <dbReference type="ARBA" id="ARBA00022827"/>
    </source>
</evidence>
<evidence type="ECO:0000256" key="2">
    <source>
        <dbReference type="ARBA" id="ARBA00022630"/>
    </source>
</evidence>
<feature type="domain" description="RsdA/BaiN/AoA(So)-like insert" evidence="5">
    <location>
        <begin position="211"/>
        <end position="372"/>
    </location>
</feature>
<evidence type="ECO:0000259" key="4">
    <source>
        <dbReference type="Pfam" id="PF03486"/>
    </source>
</evidence>
<proteinExistence type="predicted"/>
<dbReference type="PRINTS" id="PR00368">
    <property type="entry name" value="FADPNR"/>
</dbReference>
<dbReference type="SUPFAM" id="SSF160996">
    <property type="entry name" value="HI0933 insert domain-like"/>
    <property type="match status" value="1"/>
</dbReference>
<reference evidence="6" key="1">
    <citation type="submission" date="2018-06" db="EMBL/GenBank/DDBJ databases">
        <authorList>
            <person name="Zhirakovskaya E."/>
        </authorList>
    </citation>
    <scope>NUCLEOTIDE SEQUENCE</scope>
</reference>
<dbReference type="InterPro" id="IPR036188">
    <property type="entry name" value="FAD/NAD-bd_sf"/>
</dbReference>
<dbReference type="Pfam" id="PF03486">
    <property type="entry name" value="HI0933_like"/>
    <property type="match status" value="1"/>
</dbReference>
<dbReference type="NCBIfam" id="TIGR00275">
    <property type="entry name" value="aminoacetone oxidase family FAD-binding enzyme"/>
    <property type="match status" value="1"/>
</dbReference>
<comment type="cofactor">
    <cofactor evidence="1">
        <name>FAD</name>
        <dbReference type="ChEBI" id="CHEBI:57692"/>
    </cofactor>
</comment>
<gene>
    <name evidence="6" type="ORF">MNBD_BACTEROID04-1042</name>
</gene>
<dbReference type="PANTHER" id="PTHR42887:SF2">
    <property type="entry name" value="OS12G0638800 PROTEIN"/>
    <property type="match status" value="1"/>
</dbReference>
<dbReference type="Gene3D" id="2.40.30.10">
    <property type="entry name" value="Translation factors"/>
    <property type="match status" value="1"/>
</dbReference>
<dbReference type="PRINTS" id="PR00411">
    <property type="entry name" value="PNDRDTASEI"/>
</dbReference>
<dbReference type="InterPro" id="IPR057661">
    <property type="entry name" value="RsdA/BaiN/AoA(So)_Rossmann"/>
</dbReference>
<dbReference type="InterPro" id="IPR055178">
    <property type="entry name" value="RsdA/BaiN/AoA(So)-like_dom"/>
</dbReference>
<evidence type="ECO:0000256" key="1">
    <source>
        <dbReference type="ARBA" id="ARBA00001974"/>
    </source>
</evidence>
<keyword evidence="3" id="KW-0274">FAD</keyword>
<dbReference type="SUPFAM" id="SSF51905">
    <property type="entry name" value="FAD/NAD(P)-binding domain"/>
    <property type="match status" value="1"/>
</dbReference>
<dbReference type="Pfam" id="PF22780">
    <property type="entry name" value="HI0933_like_1st"/>
    <property type="match status" value="1"/>
</dbReference>
<evidence type="ECO:0008006" key="7">
    <source>
        <dbReference type="Google" id="ProtNLM"/>
    </source>
</evidence>